<evidence type="ECO:0000313" key="4">
    <source>
        <dbReference type="Proteomes" id="UP000238164"/>
    </source>
</evidence>
<evidence type="ECO:0000256" key="1">
    <source>
        <dbReference type="SAM" id="MobiDB-lite"/>
    </source>
</evidence>
<dbReference type="AlphaFoldDB" id="A0A2N9JFN8"/>
<organism evidence="3 4">
    <name type="scientific">Micropruina glycogenica</name>
    <dbReference type="NCBI Taxonomy" id="75385"/>
    <lineage>
        <taxon>Bacteria</taxon>
        <taxon>Bacillati</taxon>
        <taxon>Actinomycetota</taxon>
        <taxon>Actinomycetes</taxon>
        <taxon>Propionibacteriales</taxon>
        <taxon>Nocardioidaceae</taxon>
        <taxon>Micropruina</taxon>
    </lineage>
</organism>
<dbReference type="EMBL" id="LT985188">
    <property type="protein sequence ID" value="SPD86400.1"/>
    <property type="molecule type" value="Genomic_DNA"/>
</dbReference>
<dbReference type="RefSeq" id="WP_343834623.1">
    <property type="nucleotide sequence ID" value="NZ_BAAAGO010000030.1"/>
</dbReference>
<reference evidence="3 4" key="1">
    <citation type="submission" date="2018-02" db="EMBL/GenBank/DDBJ databases">
        <authorList>
            <person name="Cohen D.B."/>
            <person name="Kent A.D."/>
        </authorList>
    </citation>
    <scope>NUCLEOTIDE SEQUENCE [LARGE SCALE GENOMIC DNA]</scope>
    <source>
        <strain evidence="3">1</strain>
    </source>
</reference>
<accession>A0A2N9JFN8</accession>
<dbReference type="Pfam" id="PF12728">
    <property type="entry name" value="HTH_17"/>
    <property type="match status" value="1"/>
</dbReference>
<evidence type="ECO:0000259" key="2">
    <source>
        <dbReference type="Pfam" id="PF12728"/>
    </source>
</evidence>
<keyword evidence="4" id="KW-1185">Reference proteome</keyword>
<name>A0A2N9JFN8_9ACTN</name>
<gene>
    <name evidence="3" type="ORF">MPLG2_1364</name>
</gene>
<feature type="region of interest" description="Disordered" evidence="1">
    <location>
        <begin position="188"/>
        <end position="214"/>
    </location>
</feature>
<proteinExistence type="predicted"/>
<dbReference type="InterPro" id="IPR041657">
    <property type="entry name" value="HTH_17"/>
</dbReference>
<feature type="domain" description="Helix-turn-helix" evidence="2">
    <location>
        <begin position="222"/>
        <end position="268"/>
    </location>
</feature>
<protein>
    <recommendedName>
        <fullName evidence="2">Helix-turn-helix domain-containing protein</fullName>
    </recommendedName>
</protein>
<dbReference type="KEGG" id="mgg:MPLG2_1364"/>
<evidence type="ECO:0000313" key="3">
    <source>
        <dbReference type="EMBL" id="SPD86400.1"/>
    </source>
</evidence>
<dbReference type="Proteomes" id="UP000238164">
    <property type="component" value="Chromosome 1"/>
</dbReference>
<sequence>MGYYLDARYELVEGLAADVRTDAQQADHTPGWARALVEPPSPEIVAQIELWRAAHQVPDNDLHPTGPVQHHLVEARTQHRLDGLIAGEAEPVLKWLGWIHEAAPTTIEDPATIRVARECAEADPDGTRLRAHVQAATGRALPDDHKADALRYRLEPWLNQVWETVTPQPPGTTRTATCTITLRDTAQESASDPPLLGARRAPTPGRNRHVHQPEHSRVETEWVSLCEAAKIYAVSTCTLRCRISSGDLPAVKLGYKLIRVRVSDLDKLFPAIPTNRPEDRYRRW</sequence>